<proteinExistence type="predicted"/>
<gene>
    <name evidence="6" type="ORF">N801_12850</name>
</gene>
<name>A0A0A0JYL0_9MICO</name>
<keyword evidence="1" id="KW-0328">Glycosyltransferase</keyword>
<dbReference type="PANTHER" id="PTHR12526">
    <property type="entry name" value="GLYCOSYLTRANSFERASE"/>
    <property type="match status" value="1"/>
</dbReference>
<dbReference type="CDD" id="cd03801">
    <property type="entry name" value="GT4_PimA-like"/>
    <property type="match status" value="1"/>
</dbReference>
<dbReference type="Proteomes" id="UP000030013">
    <property type="component" value="Unassembled WGS sequence"/>
</dbReference>
<dbReference type="RefSeq" id="WP_035938323.1">
    <property type="nucleotide sequence ID" value="NZ_AVPL01000036.1"/>
</dbReference>
<dbReference type="AlphaFoldDB" id="A0A0A0JYL0"/>
<reference evidence="6 7" key="1">
    <citation type="submission" date="2013-08" db="EMBL/GenBank/DDBJ databases">
        <title>The genome sequence of Knoellia aerolata.</title>
        <authorList>
            <person name="Zhu W."/>
            <person name="Wang G."/>
        </authorList>
    </citation>
    <scope>NUCLEOTIDE SEQUENCE [LARGE SCALE GENOMIC DNA]</scope>
    <source>
        <strain evidence="6 7">DSM 18566</strain>
    </source>
</reference>
<dbReference type="Pfam" id="PF00534">
    <property type="entry name" value="Glycos_transf_1"/>
    <property type="match status" value="1"/>
</dbReference>
<keyword evidence="2" id="KW-0808">Transferase</keyword>
<dbReference type="InterPro" id="IPR001296">
    <property type="entry name" value="Glyco_trans_1"/>
</dbReference>
<accession>A0A0A0JYL0</accession>
<feature type="domain" description="Glycosyl transferase family 1" evidence="4">
    <location>
        <begin position="239"/>
        <end position="390"/>
    </location>
</feature>
<protein>
    <submittedName>
        <fullName evidence="6">Uncharacterized protein</fullName>
    </submittedName>
</protein>
<dbReference type="OrthoDB" id="9802525at2"/>
<dbReference type="EMBL" id="AVPL01000036">
    <property type="protein sequence ID" value="KGN40631.1"/>
    <property type="molecule type" value="Genomic_DNA"/>
</dbReference>
<dbReference type="PANTHER" id="PTHR12526:SF636">
    <property type="entry name" value="BLL3647 PROTEIN"/>
    <property type="match status" value="1"/>
</dbReference>
<evidence type="ECO:0000313" key="7">
    <source>
        <dbReference type="Proteomes" id="UP000030013"/>
    </source>
</evidence>
<dbReference type="SUPFAM" id="SSF53756">
    <property type="entry name" value="UDP-Glycosyltransferase/glycogen phosphorylase"/>
    <property type="match status" value="1"/>
</dbReference>
<dbReference type="GO" id="GO:0016757">
    <property type="term" value="F:glycosyltransferase activity"/>
    <property type="evidence" value="ECO:0007669"/>
    <property type="project" value="UniProtKB-KW"/>
</dbReference>
<evidence type="ECO:0000313" key="6">
    <source>
        <dbReference type="EMBL" id="KGN40631.1"/>
    </source>
</evidence>
<organism evidence="6 7">
    <name type="scientific">Knoellia aerolata DSM 18566</name>
    <dbReference type="NCBI Taxonomy" id="1385519"/>
    <lineage>
        <taxon>Bacteria</taxon>
        <taxon>Bacillati</taxon>
        <taxon>Actinomycetota</taxon>
        <taxon>Actinomycetes</taxon>
        <taxon>Micrococcales</taxon>
        <taxon>Intrasporangiaceae</taxon>
        <taxon>Knoellia</taxon>
    </lineage>
</organism>
<dbReference type="eggNOG" id="COG0438">
    <property type="taxonomic scope" value="Bacteria"/>
</dbReference>
<dbReference type="InterPro" id="IPR028098">
    <property type="entry name" value="Glyco_trans_4-like_N"/>
</dbReference>
<evidence type="ECO:0000259" key="4">
    <source>
        <dbReference type="Pfam" id="PF00534"/>
    </source>
</evidence>
<evidence type="ECO:0000256" key="3">
    <source>
        <dbReference type="SAM" id="MobiDB-lite"/>
    </source>
</evidence>
<dbReference type="Gene3D" id="3.40.50.2000">
    <property type="entry name" value="Glycogen Phosphorylase B"/>
    <property type="match status" value="2"/>
</dbReference>
<sequence>MTSSADTDLREPRQRPPTQGTAQVGAVELPVVIATIARERGITGVHTHVRQLKGYLARERRPVEVVTPHSWAAGRRRPLLPILAVLFGARLVLERAYGPANVSWYRRSHEYFLRRALSRRLADAGPCTVYAQCPVSARAALDARSGPHQRVVLAVHFRISQADEWADKGQIPRDGRVHRSIRRTERSVVPRVDGLVFVSQWAREALVDWLPEAAGPRHVVLHNFVEAPARAPSPAVRGDLVSVGNLEAVKNHRFLLRVLAAAKRGGYTYSLDVFGEGVERPRLLALAHDLGVEGQVRLHGFRDDVQVLLPGYRVYVHASYSESSSLAIMEAMAAGLPVVSSPIGALTELFREPDEGRFWPIDDPERAANILVGLLEDHDELDRAGRAARARFDREYDADVVAPQLLAFLGEVRR</sequence>
<evidence type="ECO:0000259" key="5">
    <source>
        <dbReference type="Pfam" id="PF13439"/>
    </source>
</evidence>
<evidence type="ECO:0000256" key="2">
    <source>
        <dbReference type="ARBA" id="ARBA00022679"/>
    </source>
</evidence>
<comment type="caution">
    <text evidence="6">The sequence shown here is derived from an EMBL/GenBank/DDBJ whole genome shotgun (WGS) entry which is preliminary data.</text>
</comment>
<feature type="domain" description="Glycosyltransferase subfamily 4-like N-terminal" evidence="5">
    <location>
        <begin position="43"/>
        <end position="225"/>
    </location>
</feature>
<dbReference type="STRING" id="1385519.N801_12850"/>
<evidence type="ECO:0000256" key="1">
    <source>
        <dbReference type="ARBA" id="ARBA00022676"/>
    </source>
</evidence>
<dbReference type="Pfam" id="PF13439">
    <property type="entry name" value="Glyco_transf_4"/>
    <property type="match status" value="1"/>
</dbReference>
<feature type="region of interest" description="Disordered" evidence="3">
    <location>
        <begin position="1"/>
        <end position="22"/>
    </location>
</feature>
<keyword evidence="7" id="KW-1185">Reference proteome</keyword>